<evidence type="ECO:0000256" key="1">
    <source>
        <dbReference type="SAM" id="Phobius"/>
    </source>
</evidence>
<dbReference type="AlphaFoldDB" id="A0A6A9UXI1"/>
<proteinExistence type="predicted"/>
<accession>A0A6A9UXI1</accession>
<keyword evidence="1" id="KW-0472">Membrane</keyword>
<evidence type="ECO:0000313" key="2">
    <source>
        <dbReference type="EMBL" id="MVA76405.1"/>
    </source>
</evidence>
<name>A0A6A9UXI1_9ACTN</name>
<gene>
    <name evidence="2" type="ORF">GC722_10275</name>
</gene>
<sequence>MRDPRLLRSDLWRHTVAQVGLAAVLVPVLLLLLPGPDLGGVESWSLTATVFLGFYGLYGPCYLLLTRWAFSGLHGEELRAQLRRTRWRSPLARSLLVGGPRMWAVTVVLVGIAGVLSTTLSDIYGGAEWLVVVCGVLCVVGTWVLMLAVFAVEYMRLWADGAGIAFPSPDEELGFPDFVYLAVQVSTTFAGSDVTLTTSRARQLATAHSLVAFAYSTVIIAVLASVLVSGAG</sequence>
<dbReference type="Proteomes" id="UP000435304">
    <property type="component" value="Unassembled WGS sequence"/>
</dbReference>
<organism evidence="2 3">
    <name type="scientific">Auraticoccus cholistanensis</name>
    <dbReference type="NCBI Taxonomy" id="2656650"/>
    <lineage>
        <taxon>Bacteria</taxon>
        <taxon>Bacillati</taxon>
        <taxon>Actinomycetota</taxon>
        <taxon>Actinomycetes</taxon>
        <taxon>Propionibacteriales</taxon>
        <taxon>Propionibacteriaceae</taxon>
        <taxon>Auraticoccus</taxon>
    </lineage>
</organism>
<protein>
    <submittedName>
        <fullName evidence="2">DUF1345 domain-containing protein</fullName>
    </submittedName>
</protein>
<feature type="transmembrane region" description="Helical" evidence="1">
    <location>
        <begin position="12"/>
        <end position="32"/>
    </location>
</feature>
<dbReference type="RefSeq" id="WP_156609969.1">
    <property type="nucleotide sequence ID" value="NZ_WPCU01000006.1"/>
</dbReference>
<dbReference type="InterPro" id="IPR009781">
    <property type="entry name" value="DUF1345"/>
</dbReference>
<keyword evidence="3" id="KW-1185">Reference proteome</keyword>
<keyword evidence="1" id="KW-1133">Transmembrane helix</keyword>
<keyword evidence="1" id="KW-0812">Transmembrane</keyword>
<dbReference type="Pfam" id="PF07077">
    <property type="entry name" value="DUF1345"/>
    <property type="match status" value="1"/>
</dbReference>
<comment type="caution">
    <text evidence="2">The sequence shown here is derived from an EMBL/GenBank/DDBJ whole genome shotgun (WGS) entry which is preliminary data.</text>
</comment>
<feature type="transmembrane region" description="Helical" evidence="1">
    <location>
        <begin position="44"/>
        <end position="70"/>
    </location>
</feature>
<reference evidence="2 3" key="1">
    <citation type="submission" date="2019-12" db="EMBL/GenBank/DDBJ databases">
        <title>Auraticoccus cholistani sp. nov., an actinomycete isolated from soil of Cholistan desert.</title>
        <authorList>
            <person name="Cheema M.T."/>
        </authorList>
    </citation>
    <scope>NUCLEOTIDE SEQUENCE [LARGE SCALE GENOMIC DNA]</scope>
    <source>
        <strain evidence="2 3">F435</strain>
    </source>
</reference>
<evidence type="ECO:0000313" key="3">
    <source>
        <dbReference type="Proteomes" id="UP000435304"/>
    </source>
</evidence>
<feature type="transmembrane region" description="Helical" evidence="1">
    <location>
        <begin position="129"/>
        <end position="152"/>
    </location>
</feature>
<feature type="transmembrane region" description="Helical" evidence="1">
    <location>
        <begin position="210"/>
        <end position="231"/>
    </location>
</feature>
<dbReference type="EMBL" id="WPCU01000006">
    <property type="protein sequence ID" value="MVA76405.1"/>
    <property type="molecule type" value="Genomic_DNA"/>
</dbReference>
<feature type="transmembrane region" description="Helical" evidence="1">
    <location>
        <begin position="91"/>
        <end position="117"/>
    </location>
</feature>